<organism evidence="1">
    <name type="scientific">uncultured marine phage</name>
    <dbReference type="NCBI Taxonomy" id="707152"/>
    <lineage>
        <taxon>Viruses</taxon>
        <taxon>environmental samples</taxon>
    </lineage>
</organism>
<sequence>MLKVMKFKKGDRVIVSHTDYDQSTNKSIKSDTSRCIICSESEEFEDFYIIKPVLNPKFNTIHHIDNIELDIQYYREERLNDLLD</sequence>
<proteinExistence type="predicted"/>
<name>A0A8D9CC19_9VIRU</name>
<reference evidence="1" key="1">
    <citation type="submission" date="2021-06" db="EMBL/GenBank/DDBJ databases">
        <authorList>
            <person name="Gannon L."/>
            <person name="Redgwell R T."/>
            <person name="Michniewski S."/>
            <person name="Harrison D C."/>
            <person name="Millard A."/>
        </authorList>
    </citation>
    <scope>NUCLEOTIDE SEQUENCE</scope>
</reference>
<gene>
    <name evidence="1" type="ORF">SLAVMIC_00729</name>
</gene>
<accession>A0A8D9CC19</accession>
<protein>
    <submittedName>
        <fullName evidence="1">Uncharacterized protein</fullName>
    </submittedName>
</protein>
<dbReference type="EMBL" id="OU342829">
    <property type="protein sequence ID" value="CAG7581211.1"/>
    <property type="molecule type" value="Genomic_DNA"/>
</dbReference>
<evidence type="ECO:0000313" key="1">
    <source>
        <dbReference type="EMBL" id="CAG7581211.1"/>
    </source>
</evidence>